<dbReference type="Gene3D" id="1.25.40.20">
    <property type="entry name" value="Ankyrin repeat-containing domain"/>
    <property type="match status" value="1"/>
</dbReference>
<name>A0ABN9R6V6_9DINO</name>
<evidence type="ECO:0008006" key="5">
    <source>
        <dbReference type="Google" id="ProtNLM"/>
    </source>
</evidence>
<evidence type="ECO:0000256" key="2">
    <source>
        <dbReference type="ARBA" id="ARBA00023043"/>
    </source>
</evidence>
<organism evidence="3 4">
    <name type="scientific">Prorocentrum cordatum</name>
    <dbReference type="NCBI Taxonomy" id="2364126"/>
    <lineage>
        <taxon>Eukaryota</taxon>
        <taxon>Sar</taxon>
        <taxon>Alveolata</taxon>
        <taxon>Dinophyceae</taxon>
        <taxon>Prorocentrales</taxon>
        <taxon>Prorocentraceae</taxon>
        <taxon>Prorocentrum</taxon>
    </lineage>
</organism>
<dbReference type="PANTHER" id="PTHR24171">
    <property type="entry name" value="ANKYRIN REPEAT DOMAIN-CONTAINING PROTEIN 39-RELATED"/>
    <property type="match status" value="1"/>
</dbReference>
<gene>
    <name evidence="3" type="ORF">PCOR1329_LOCUS18152</name>
</gene>
<keyword evidence="1" id="KW-0677">Repeat</keyword>
<keyword evidence="4" id="KW-1185">Reference proteome</keyword>
<dbReference type="InterPro" id="IPR002110">
    <property type="entry name" value="Ankyrin_rpt"/>
</dbReference>
<evidence type="ECO:0000313" key="3">
    <source>
        <dbReference type="EMBL" id="CAK0814579.1"/>
    </source>
</evidence>
<dbReference type="InterPro" id="IPR036770">
    <property type="entry name" value="Ankyrin_rpt-contain_sf"/>
</dbReference>
<proteinExistence type="predicted"/>
<sequence length="223" mass="24040">MARLAAPEGLWESHWKAPADAVAADSLARSLLPGSGDPGSMDAPPWEPLLDALFVLTARGRASVGSLGPVHNLLDLAVERGLGPLIPLLRARGYELELLDAYSLEALVQEDRVDEVRAYLEAGICPDIRANAGRSMLMVATAFRCTRVVPLLLRWGADPSQRSGFGQWTALMWAAHVGWEHGCRLLLEHKACAEDRNSQGLSALDIARSNGHAEAQRLLAPAL</sequence>
<dbReference type="SUPFAM" id="SSF48403">
    <property type="entry name" value="Ankyrin repeat"/>
    <property type="match status" value="1"/>
</dbReference>
<dbReference type="Pfam" id="PF12796">
    <property type="entry name" value="Ank_2"/>
    <property type="match status" value="1"/>
</dbReference>
<dbReference type="EMBL" id="CAUYUJ010005681">
    <property type="protein sequence ID" value="CAK0814579.1"/>
    <property type="molecule type" value="Genomic_DNA"/>
</dbReference>
<protein>
    <recommendedName>
        <fullName evidence="5">Ankyrin repeat domain-containing protein</fullName>
    </recommendedName>
</protein>
<dbReference type="Proteomes" id="UP001189429">
    <property type="component" value="Unassembled WGS sequence"/>
</dbReference>
<evidence type="ECO:0000313" key="4">
    <source>
        <dbReference type="Proteomes" id="UP001189429"/>
    </source>
</evidence>
<reference evidence="3" key="1">
    <citation type="submission" date="2023-10" db="EMBL/GenBank/DDBJ databases">
        <authorList>
            <person name="Chen Y."/>
            <person name="Shah S."/>
            <person name="Dougan E. K."/>
            <person name="Thang M."/>
            <person name="Chan C."/>
        </authorList>
    </citation>
    <scope>NUCLEOTIDE SEQUENCE [LARGE SCALE GENOMIC DNA]</scope>
</reference>
<accession>A0ABN9R6V6</accession>
<comment type="caution">
    <text evidence="3">The sequence shown here is derived from an EMBL/GenBank/DDBJ whole genome shotgun (WGS) entry which is preliminary data.</text>
</comment>
<keyword evidence="2" id="KW-0040">ANK repeat</keyword>
<evidence type="ECO:0000256" key="1">
    <source>
        <dbReference type="ARBA" id="ARBA00022737"/>
    </source>
</evidence>